<reference evidence="3" key="1">
    <citation type="submission" date="2018-06" db="EMBL/GenBank/DDBJ databases">
        <authorList>
            <person name="Zhirakovskaya E."/>
        </authorList>
    </citation>
    <scope>NUCLEOTIDE SEQUENCE</scope>
</reference>
<sequence length="218" mass="24075">MNTKWSKAPFAVLIMLSFVVTFATANEGLAQQGDKAAPAAAVAKPKQATKGVMFNRLMKRTKSNLPPDQDGIHDPENEGTYMLQPPKEAFQGMPRAMTGNKVDWVKMMSDGLISPRADRLDPNAEQEIFEFDVIREVRGSMPDVMFPHDKHTAWLACENCHDDIFIPQVGANQLSMALILTGQKCGVCHGKVAFPVTECRKCHSVKKDTMTKKGAVNK</sequence>
<dbReference type="EMBL" id="UOGC01000010">
    <property type="protein sequence ID" value="VAX15482.1"/>
    <property type="molecule type" value="Genomic_DNA"/>
</dbReference>
<accession>A0A3B1BHA0</accession>
<protein>
    <submittedName>
        <fullName evidence="3">Cytochrome c</fullName>
    </submittedName>
</protein>
<dbReference type="InterPro" id="IPR029467">
    <property type="entry name" value="Cyt_c7-like"/>
</dbReference>
<evidence type="ECO:0000259" key="2">
    <source>
        <dbReference type="Pfam" id="PF14522"/>
    </source>
</evidence>
<proteinExistence type="predicted"/>
<dbReference type="InterPro" id="IPR026352">
    <property type="entry name" value="Nanowire_3heme"/>
</dbReference>
<evidence type="ECO:0000313" key="3">
    <source>
        <dbReference type="EMBL" id="VAX15482.1"/>
    </source>
</evidence>
<evidence type="ECO:0000256" key="1">
    <source>
        <dbReference type="SAM" id="MobiDB-lite"/>
    </source>
</evidence>
<organism evidence="3">
    <name type="scientific">hydrothermal vent metagenome</name>
    <dbReference type="NCBI Taxonomy" id="652676"/>
    <lineage>
        <taxon>unclassified sequences</taxon>
        <taxon>metagenomes</taxon>
        <taxon>ecological metagenomes</taxon>
    </lineage>
</organism>
<dbReference type="Gene3D" id="3.90.10.10">
    <property type="entry name" value="Cytochrome C3"/>
    <property type="match status" value="1"/>
</dbReference>
<dbReference type="NCBIfam" id="TIGR04257">
    <property type="entry name" value="nanowire_3heme"/>
    <property type="match status" value="1"/>
</dbReference>
<feature type="domain" description="Cytochrome c7-like" evidence="2">
    <location>
        <begin position="144"/>
        <end position="204"/>
    </location>
</feature>
<gene>
    <name evidence="3" type="ORF">MNBD_NITROSPINAE01-752</name>
</gene>
<dbReference type="InterPro" id="IPR036280">
    <property type="entry name" value="Multihaem_cyt_sf"/>
</dbReference>
<dbReference type="AlphaFoldDB" id="A0A3B1BHA0"/>
<name>A0A3B1BHA0_9ZZZZ</name>
<feature type="region of interest" description="Disordered" evidence="1">
    <location>
        <begin position="60"/>
        <end position="81"/>
    </location>
</feature>
<dbReference type="SUPFAM" id="SSF48695">
    <property type="entry name" value="Multiheme cytochromes"/>
    <property type="match status" value="1"/>
</dbReference>
<dbReference type="CDD" id="cd08168">
    <property type="entry name" value="Cytochrom_C3"/>
    <property type="match status" value="1"/>
</dbReference>
<dbReference type="Pfam" id="PF14522">
    <property type="entry name" value="Cytochrome_C7"/>
    <property type="match status" value="1"/>
</dbReference>